<dbReference type="AlphaFoldDB" id="A0A134BAF2"/>
<comment type="caution">
    <text evidence="1">The sequence shown here is derived from an EMBL/GenBank/DDBJ whole genome shotgun (WGS) entry which is preliminary data.</text>
</comment>
<evidence type="ECO:0000313" key="1">
    <source>
        <dbReference type="EMBL" id="KXB76932.1"/>
    </source>
</evidence>
<dbReference type="Proteomes" id="UP000070224">
    <property type="component" value="Unassembled WGS sequence"/>
</dbReference>
<name>A0A134BAF2_9PORP</name>
<feature type="non-terminal residue" evidence="1">
    <location>
        <position position="49"/>
    </location>
</feature>
<accession>A0A134BAF2</accession>
<protein>
    <submittedName>
        <fullName evidence="1">Uncharacterized protein</fullName>
    </submittedName>
</protein>
<sequence>MNKLLIHEGGQPLHLDDLEFLQEVATSPLQSLISSWGNCILGGCEITYD</sequence>
<reference evidence="2" key="1">
    <citation type="submission" date="2016-01" db="EMBL/GenBank/DDBJ databases">
        <authorList>
            <person name="Mitreva M."/>
            <person name="Pepin K.H."/>
            <person name="Mihindukulasuriya K.A."/>
            <person name="Fulton R."/>
            <person name="Fronick C."/>
            <person name="O'Laughlin M."/>
            <person name="Miner T."/>
            <person name="Herter B."/>
            <person name="Rosa B.A."/>
            <person name="Cordes M."/>
            <person name="Tomlinson C."/>
            <person name="Wollam A."/>
            <person name="Palsikar V.B."/>
            <person name="Mardis E.R."/>
            <person name="Wilson R.K."/>
        </authorList>
    </citation>
    <scope>NUCLEOTIDE SEQUENCE [LARGE SCALE GENOMIC DNA]</scope>
    <source>
        <strain evidence="2">KA00683</strain>
    </source>
</reference>
<dbReference type="EMBL" id="LSDK01000052">
    <property type="protein sequence ID" value="KXB76932.1"/>
    <property type="molecule type" value="Genomic_DNA"/>
</dbReference>
<evidence type="ECO:0000313" key="2">
    <source>
        <dbReference type="Proteomes" id="UP000070224"/>
    </source>
</evidence>
<keyword evidence="2" id="KW-1185">Reference proteome</keyword>
<organism evidence="1 2">
    <name type="scientific">Porphyromonas somerae</name>
    <dbReference type="NCBI Taxonomy" id="322095"/>
    <lineage>
        <taxon>Bacteria</taxon>
        <taxon>Pseudomonadati</taxon>
        <taxon>Bacteroidota</taxon>
        <taxon>Bacteroidia</taxon>
        <taxon>Bacteroidales</taxon>
        <taxon>Porphyromonadaceae</taxon>
        <taxon>Porphyromonas</taxon>
    </lineage>
</organism>
<gene>
    <name evidence="1" type="ORF">HMPREF3185_00722</name>
</gene>
<proteinExistence type="predicted"/>